<sequence>MPKSKRNKVVTLSQTKKKGREQKEGVINKVRACFDEYSSMYVFRYENMRNTKLKELRDRLASSSRFFLGSNKVLQVALGKTDAEEYRDGAHKAAELVSGNRGLFFTNLSKDEVMKLFEDYEELDYARTGTKATKTVELPEGPLEMFTHDQEPFLRKQGMPTKLNRGVVELVSDFTVCKEGAPLAPEAARILRLLGEQLAAFRITPIALWTSDSFELLVSEEEAAPGAQDDEGEMEEVETIDM</sequence>
<dbReference type="Pfam" id="PF17777">
    <property type="entry name" value="RL10P_insert"/>
    <property type="match status" value="1"/>
</dbReference>
<evidence type="ECO:0000256" key="6">
    <source>
        <dbReference type="RuleBase" id="RU364039"/>
    </source>
</evidence>
<dbReference type="FunFam" id="3.90.105.20:FF:000004">
    <property type="entry name" value="Ribosome assembly factor mrt4"/>
    <property type="match status" value="1"/>
</dbReference>
<dbReference type="Pfam" id="PF00466">
    <property type="entry name" value="Ribosomal_L10"/>
    <property type="match status" value="1"/>
</dbReference>
<dbReference type="OrthoDB" id="10262308at2759"/>
<dbReference type="Gene3D" id="3.90.105.20">
    <property type="match status" value="1"/>
</dbReference>
<dbReference type="GO" id="GO:0005737">
    <property type="term" value="C:cytoplasm"/>
    <property type="evidence" value="ECO:0007669"/>
    <property type="project" value="UniProtKB-SubCell"/>
</dbReference>
<dbReference type="GO" id="GO:0000027">
    <property type="term" value="P:ribosomal large subunit assembly"/>
    <property type="evidence" value="ECO:0007669"/>
    <property type="project" value="InterPro"/>
</dbReference>
<dbReference type="GO" id="GO:0005730">
    <property type="term" value="C:nucleolus"/>
    <property type="evidence" value="ECO:0000318"/>
    <property type="project" value="GO_Central"/>
</dbReference>
<comment type="function">
    <text evidence="2 6">Component of the ribosome assembly machinery. Nuclear paralog of the ribosomal protein P0, it binds pre-60S subunits at an early stage of assembly in the nucleolus, and is replaced by P0 in cytoplasmic pre-60S subunits and mature 80S ribosomes.</text>
</comment>
<comment type="function">
    <text evidence="1">Ribosomal protein P0 is the functional equivalent of E.coli protein L10.</text>
</comment>
<dbReference type="InterPro" id="IPR001790">
    <property type="entry name" value="Ribosomal_uL10"/>
</dbReference>
<dbReference type="InterPro" id="IPR043164">
    <property type="entry name" value="Ribosomal_uL10-like_insert_sf"/>
</dbReference>
<accession>A0A1Y1HSH3</accession>
<comment type="subcellular location">
    <subcellularLocation>
        <location evidence="6">Cytoplasm</location>
    </subcellularLocation>
    <subcellularLocation>
        <location evidence="6">Nucleus</location>
        <location evidence="6">Nucleolus</location>
    </subcellularLocation>
</comment>
<dbReference type="InterPro" id="IPR040637">
    <property type="entry name" value="Ribosomal_uL10-like_insert"/>
</dbReference>
<dbReference type="SUPFAM" id="SSF160369">
    <property type="entry name" value="Ribosomal protein L10-like"/>
    <property type="match status" value="1"/>
</dbReference>
<feature type="domain" description="Large ribosomal subunit protein uL10-like insertion" evidence="8">
    <location>
        <begin position="126"/>
        <end position="195"/>
    </location>
</feature>
<evidence type="ECO:0000256" key="2">
    <source>
        <dbReference type="ARBA" id="ARBA00004046"/>
    </source>
</evidence>
<name>A0A1Y1HSH3_KLENI</name>
<organism evidence="9 10">
    <name type="scientific">Klebsormidium nitens</name>
    <name type="common">Green alga</name>
    <name type="synonym">Ulothrix nitens</name>
    <dbReference type="NCBI Taxonomy" id="105231"/>
    <lineage>
        <taxon>Eukaryota</taxon>
        <taxon>Viridiplantae</taxon>
        <taxon>Streptophyta</taxon>
        <taxon>Klebsormidiophyceae</taxon>
        <taxon>Klebsormidiales</taxon>
        <taxon>Klebsormidiaceae</taxon>
        <taxon>Klebsormidium</taxon>
    </lineage>
</organism>
<dbReference type="EMBL" id="DF236996">
    <property type="protein sequence ID" value="GAQ80129.1"/>
    <property type="molecule type" value="Genomic_DNA"/>
</dbReference>
<dbReference type="InterPro" id="IPR051742">
    <property type="entry name" value="Ribosome_Assembly_uL10"/>
</dbReference>
<protein>
    <recommendedName>
        <fullName evidence="6">Ribosome assembly factor mrt4</fullName>
    </recommendedName>
</protein>
<feature type="region of interest" description="Disordered" evidence="7">
    <location>
        <begin position="221"/>
        <end position="242"/>
    </location>
</feature>
<dbReference type="GO" id="GO:0000956">
    <property type="term" value="P:nuclear-transcribed mRNA catabolic process"/>
    <property type="evidence" value="ECO:0000318"/>
    <property type="project" value="GO_Central"/>
</dbReference>
<dbReference type="PANTHER" id="PTHR45841">
    <property type="entry name" value="MRNA TURNOVER PROTEIN 4 MRTO4"/>
    <property type="match status" value="1"/>
</dbReference>
<comment type="similarity">
    <text evidence="3 6">Belongs to the universal ribosomal protein uL10 family.</text>
</comment>
<dbReference type="InterPro" id="IPR033867">
    <property type="entry name" value="Mrt4"/>
</dbReference>
<dbReference type="STRING" id="105231.A0A1Y1HSH3"/>
<dbReference type="Gene3D" id="3.30.70.1730">
    <property type="match status" value="1"/>
</dbReference>
<dbReference type="CDD" id="cd05796">
    <property type="entry name" value="Ribosomal_P0_like"/>
    <property type="match status" value="1"/>
</dbReference>
<evidence type="ECO:0000256" key="5">
    <source>
        <dbReference type="ARBA" id="ARBA00023242"/>
    </source>
</evidence>
<dbReference type="OMA" id="LEWAENY"/>
<dbReference type="GO" id="GO:0030687">
    <property type="term" value="C:preribosome, large subunit precursor"/>
    <property type="evidence" value="ECO:0000318"/>
    <property type="project" value="GO_Central"/>
</dbReference>
<keyword evidence="10" id="KW-1185">Reference proteome</keyword>
<dbReference type="PANTHER" id="PTHR45841:SF1">
    <property type="entry name" value="MRNA TURNOVER PROTEIN 4 HOMOLOG"/>
    <property type="match status" value="1"/>
</dbReference>
<evidence type="ECO:0000256" key="7">
    <source>
        <dbReference type="SAM" id="MobiDB-lite"/>
    </source>
</evidence>
<dbReference type="FunFam" id="3.30.70.1730:FF:000005">
    <property type="entry name" value="Ribosome assembly factor mrt4"/>
    <property type="match status" value="1"/>
</dbReference>
<evidence type="ECO:0000256" key="3">
    <source>
        <dbReference type="ARBA" id="ARBA00008889"/>
    </source>
</evidence>
<keyword evidence="6" id="KW-0690">Ribosome biogenesis</keyword>
<keyword evidence="4 6" id="KW-0963">Cytoplasm</keyword>
<evidence type="ECO:0000259" key="8">
    <source>
        <dbReference type="Pfam" id="PF17777"/>
    </source>
</evidence>
<dbReference type="GO" id="GO:0042273">
    <property type="term" value="P:ribosomal large subunit biogenesis"/>
    <property type="evidence" value="ECO:0000318"/>
    <property type="project" value="GO_Central"/>
</dbReference>
<dbReference type="GO" id="GO:0006364">
    <property type="term" value="P:rRNA processing"/>
    <property type="evidence" value="ECO:0000318"/>
    <property type="project" value="GO_Central"/>
</dbReference>
<dbReference type="Proteomes" id="UP000054558">
    <property type="component" value="Unassembled WGS sequence"/>
</dbReference>
<comment type="subunit">
    <text evidence="6">Associates with the pre-60S ribosomal particle.</text>
</comment>
<proteinExistence type="inferred from homology"/>
<reference evidence="9 10" key="1">
    <citation type="journal article" date="2014" name="Nat. Commun.">
        <title>Klebsormidium flaccidum genome reveals primary factors for plant terrestrial adaptation.</title>
        <authorList>
            <person name="Hori K."/>
            <person name="Maruyama F."/>
            <person name="Fujisawa T."/>
            <person name="Togashi T."/>
            <person name="Yamamoto N."/>
            <person name="Seo M."/>
            <person name="Sato S."/>
            <person name="Yamada T."/>
            <person name="Mori H."/>
            <person name="Tajima N."/>
            <person name="Moriyama T."/>
            <person name="Ikeuchi M."/>
            <person name="Watanabe M."/>
            <person name="Wada H."/>
            <person name="Kobayashi K."/>
            <person name="Saito M."/>
            <person name="Masuda T."/>
            <person name="Sasaki-Sekimoto Y."/>
            <person name="Mashiguchi K."/>
            <person name="Awai K."/>
            <person name="Shimojima M."/>
            <person name="Masuda S."/>
            <person name="Iwai M."/>
            <person name="Nobusawa T."/>
            <person name="Narise T."/>
            <person name="Kondo S."/>
            <person name="Saito H."/>
            <person name="Sato R."/>
            <person name="Murakawa M."/>
            <person name="Ihara Y."/>
            <person name="Oshima-Yamada Y."/>
            <person name="Ohtaka K."/>
            <person name="Satoh M."/>
            <person name="Sonobe K."/>
            <person name="Ishii M."/>
            <person name="Ohtani R."/>
            <person name="Kanamori-Sato M."/>
            <person name="Honoki R."/>
            <person name="Miyazaki D."/>
            <person name="Mochizuki H."/>
            <person name="Umetsu J."/>
            <person name="Higashi K."/>
            <person name="Shibata D."/>
            <person name="Kamiya Y."/>
            <person name="Sato N."/>
            <person name="Nakamura Y."/>
            <person name="Tabata S."/>
            <person name="Ida S."/>
            <person name="Kurokawa K."/>
            <person name="Ohta H."/>
        </authorList>
    </citation>
    <scope>NUCLEOTIDE SEQUENCE [LARGE SCALE GENOMIC DNA]</scope>
    <source>
        <strain evidence="9 10">NIES-2285</strain>
    </source>
</reference>
<evidence type="ECO:0000313" key="9">
    <source>
        <dbReference type="EMBL" id="GAQ80129.1"/>
    </source>
</evidence>
<evidence type="ECO:0000256" key="1">
    <source>
        <dbReference type="ARBA" id="ARBA00002200"/>
    </source>
</evidence>
<evidence type="ECO:0000256" key="4">
    <source>
        <dbReference type="ARBA" id="ARBA00022490"/>
    </source>
</evidence>
<keyword evidence="5 6" id="KW-0539">Nucleus</keyword>
<dbReference type="AlphaFoldDB" id="A0A1Y1HSH3"/>
<evidence type="ECO:0000313" key="10">
    <source>
        <dbReference type="Proteomes" id="UP000054558"/>
    </source>
</evidence>
<dbReference type="InterPro" id="IPR043141">
    <property type="entry name" value="Ribosomal_uL10-like_sf"/>
</dbReference>
<gene>
    <name evidence="9" type="ORF">KFL_000470030</name>
</gene>